<evidence type="ECO:0000256" key="6">
    <source>
        <dbReference type="RuleBase" id="RU369006"/>
    </source>
</evidence>
<sequence length="109" mass="11961">MALLFSWGTFFLIIVSAGHGEGNKWPEAPKDFELIRATATCRALYLYTHAGVTVSSAGFHRMKCEVNYTCKLGLCDQALNCQPSNLLVGCWKLPLISTQPSDVESYGCP</sequence>
<evidence type="ECO:0000256" key="4">
    <source>
        <dbReference type="ARBA" id="ARBA00023157"/>
    </source>
</evidence>
<organism evidence="8">
    <name type="scientific">Rhipicephalus appendiculatus</name>
    <name type="common">Brown ear tick</name>
    <dbReference type="NCBI Taxonomy" id="34631"/>
    <lineage>
        <taxon>Eukaryota</taxon>
        <taxon>Metazoa</taxon>
        <taxon>Ecdysozoa</taxon>
        <taxon>Arthropoda</taxon>
        <taxon>Chelicerata</taxon>
        <taxon>Arachnida</taxon>
        <taxon>Acari</taxon>
        <taxon>Parasitiformes</taxon>
        <taxon>Ixodida</taxon>
        <taxon>Ixodoidea</taxon>
        <taxon>Ixodidae</taxon>
        <taxon>Rhipicephalinae</taxon>
        <taxon>Rhipicephalus</taxon>
        <taxon>Rhipicephalus</taxon>
    </lineage>
</organism>
<keyword evidence="2 6" id="KW-0964">Secreted</keyword>
<proteinExistence type="predicted"/>
<feature type="chain" id="PRO_5007286799" description="Evasin" evidence="7">
    <location>
        <begin position="21"/>
        <end position="109"/>
    </location>
</feature>
<feature type="signal peptide" evidence="7">
    <location>
        <begin position="1"/>
        <end position="20"/>
    </location>
</feature>
<comment type="subcellular location">
    <subcellularLocation>
        <location evidence="1 6">Secreted</location>
    </subcellularLocation>
</comment>
<accession>A0A131Z4Y5</accession>
<keyword evidence="4 6" id="KW-1015">Disulfide bond</keyword>
<evidence type="ECO:0000313" key="8">
    <source>
        <dbReference type="EMBL" id="JAP86463.1"/>
    </source>
</evidence>
<dbReference type="GO" id="GO:0005576">
    <property type="term" value="C:extracellular region"/>
    <property type="evidence" value="ECO:0007669"/>
    <property type="project" value="UniProtKB-SubCell"/>
</dbReference>
<keyword evidence="5 6" id="KW-0325">Glycoprotein</keyword>
<dbReference type="EMBL" id="GEDV01002094">
    <property type="protein sequence ID" value="JAP86463.1"/>
    <property type="molecule type" value="Transcribed_RNA"/>
</dbReference>
<protein>
    <recommendedName>
        <fullName evidence="6">Evasin</fullName>
    </recommendedName>
</protein>
<name>A0A131Z4Y5_RHIAP</name>
<reference evidence="8" key="1">
    <citation type="journal article" date="2016" name="Ticks Tick Borne Dis.">
        <title>De novo assembly and annotation of the salivary gland transcriptome of Rhipicephalus appendiculatus male and female ticks during blood feeding.</title>
        <authorList>
            <person name="de Castro M.H."/>
            <person name="de Klerk D."/>
            <person name="Pienaar R."/>
            <person name="Latif A.A."/>
            <person name="Rees D.J."/>
            <person name="Mans B.J."/>
        </authorList>
    </citation>
    <scope>NUCLEOTIDE SEQUENCE</scope>
    <source>
        <tissue evidence="8">Salivary glands</tissue>
    </source>
</reference>
<dbReference type="AlphaFoldDB" id="A0A131Z4Y5"/>
<evidence type="ECO:0000256" key="1">
    <source>
        <dbReference type="ARBA" id="ARBA00004613"/>
    </source>
</evidence>
<dbReference type="Gene3D" id="2.30.130.100">
    <property type="match status" value="1"/>
</dbReference>
<evidence type="ECO:0000256" key="3">
    <source>
        <dbReference type="ARBA" id="ARBA00022729"/>
    </source>
</evidence>
<dbReference type="GO" id="GO:0019957">
    <property type="term" value="F:C-C chemokine binding"/>
    <property type="evidence" value="ECO:0007669"/>
    <property type="project" value="InterPro"/>
</dbReference>
<keyword evidence="3 6" id="KW-0732">Signal</keyword>
<evidence type="ECO:0000256" key="2">
    <source>
        <dbReference type="ARBA" id="ARBA00022525"/>
    </source>
</evidence>
<evidence type="ECO:0000256" key="5">
    <source>
        <dbReference type="ARBA" id="ARBA00023180"/>
    </source>
</evidence>
<evidence type="ECO:0000256" key="7">
    <source>
        <dbReference type="SAM" id="SignalP"/>
    </source>
</evidence>
<dbReference type="Pfam" id="PF19429">
    <property type="entry name" value="EVA_Class_A"/>
    <property type="match status" value="1"/>
</dbReference>
<dbReference type="InterPro" id="IPR045797">
    <property type="entry name" value="EVA_Class_A"/>
</dbReference>
<comment type="function">
    <text evidence="6">Salivary chemokine-binding protein which binds to host chemokines.</text>
</comment>